<dbReference type="SUPFAM" id="SSF57756">
    <property type="entry name" value="Retrovirus zinc finger-like domains"/>
    <property type="match status" value="1"/>
</dbReference>
<name>A0ABQ7UEK1_SOLTU</name>
<comment type="caution">
    <text evidence="4">The sequence shown here is derived from an EMBL/GenBank/DDBJ whole genome shotgun (WGS) entry which is preliminary data.</text>
</comment>
<dbReference type="Gene3D" id="4.10.60.10">
    <property type="entry name" value="Zinc finger, CCHC-type"/>
    <property type="match status" value="1"/>
</dbReference>
<accession>A0ABQ7UEK1</accession>
<evidence type="ECO:0000256" key="2">
    <source>
        <dbReference type="SAM" id="MobiDB-lite"/>
    </source>
</evidence>
<evidence type="ECO:0000256" key="1">
    <source>
        <dbReference type="PROSITE-ProRule" id="PRU00047"/>
    </source>
</evidence>
<evidence type="ECO:0000313" key="4">
    <source>
        <dbReference type="EMBL" id="KAH0748022.1"/>
    </source>
</evidence>
<reference evidence="4 5" key="1">
    <citation type="journal article" date="2021" name="bioRxiv">
        <title>Chromosome-scale and haplotype-resolved genome assembly of a tetraploid potato cultivar.</title>
        <authorList>
            <person name="Sun H."/>
            <person name="Jiao W.-B."/>
            <person name="Krause K."/>
            <person name="Campoy J.A."/>
            <person name="Goel M."/>
            <person name="Folz-Donahue K."/>
            <person name="Kukat C."/>
            <person name="Huettel B."/>
            <person name="Schneeberger K."/>
        </authorList>
    </citation>
    <scope>NUCLEOTIDE SEQUENCE [LARGE SCALE GENOMIC DNA]</scope>
    <source>
        <strain evidence="4">SolTubOtavaFocal</strain>
        <tissue evidence="4">Leaves</tissue>
    </source>
</reference>
<dbReference type="InterPro" id="IPR036875">
    <property type="entry name" value="Znf_CCHC_sf"/>
</dbReference>
<feature type="compositionally biased region" description="Basic and acidic residues" evidence="2">
    <location>
        <begin position="109"/>
        <end position="124"/>
    </location>
</feature>
<keyword evidence="1" id="KW-0479">Metal-binding</keyword>
<dbReference type="EMBL" id="JAIVGD010000019">
    <property type="protein sequence ID" value="KAH0748022.1"/>
    <property type="molecule type" value="Genomic_DNA"/>
</dbReference>
<dbReference type="InterPro" id="IPR001878">
    <property type="entry name" value="Znf_CCHC"/>
</dbReference>
<proteinExistence type="predicted"/>
<protein>
    <recommendedName>
        <fullName evidence="3">CCHC-type domain-containing protein</fullName>
    </recommendedName>
</protein>
<keyword evidence="1" id="KW-0863">Zinc-finger</keyword>
<evidence type="ECO:0000259" key="3">
    <source>
        <dbReference type="PROSITE" id="PS50158"/>
    </source>
</evidence>
<evidence type="ECO:0000313" key="5">
    <source>
        <dbReference type="Proteomes" id="UP000826656"/>
    </source>
</evidence>
<feature type="domain" description="CCHC-type" evidence="3">
    <location>
        <begin position="79"/>
        <end position="94"/>
    </location>
</feature>
<dbReference type="Pfam" id="PF00098">
    <property type="entry name" value="zf-CCHC"/>
    <property type="match status" value="1"/>
</dbReference>
<keyword evidence="5" id="KW-1185">Reference proteome</keyword>
<keyword evidence="1" id="KW-0862">Zinc</keyword>
<dbReference type="PROSITE" id="PS50158">
    <property type="entry name" value="ZF_CCHC"/>
    <property type="match status" value="1"/>
</dbReference>
<dbReference type="Proteomes" id="UP000826656">
    <property type="component" value="Unassembled WGS sequence"/>
</dbReference>
<organism evidence="4 5">
    <name type="scientific">Solanum tuberosum</name>
    <name type="common">Potato</name>
    <dbReference type="NCBI Taxonomy" id="4113"/>
    <lineage>
        <taxon>Eukaryota</taxon>
        <taxon>Viridiplantae</taxon>
        <taxon>Streptophyta</taxon>
        <taxon>Embryophyta</taxon>
        <taxon>Tracheophyta</taxon>
        <taxon>Spermatophyta</taxon>
        <taxon>Magnoliopsida</taxon>
        <taxon>eudicotyledons</taxon>
        <taxon>Gunneridae</taxon>
        <taxon>Pentapetalae</taxon>
        <taxon>asterids</taxon>
        <taxon>lamiids</taxon>
        <taxon>Solanales</taxon>
        <taxon>Solanaceae</taxon>
        <taxon>Solanoideae</taxon>
        <taxon>Solaneae</taxon>
        <taxon>Solanum</taxon>
    </lineage>
</organism>
<sequence>MDELIGNLQTYEMNKKQGMTVKEGKKEKSIALKTSQGEVTKEEDEMAYVTRRFHKIIKNHVCFQKKAFASRTATTNNLCHKCGKPGHFMRDFPSQKQETHDTRPHKRGLVPDHARMKAHADQLV</sequence>
<gene>
    <name evidence="4" type="ORF">KY290_027254</name>
</gene>
<feature type="region of interest" description="Disordered" evidence="2">
    <location>
        <begin position="90"/>
        <end position="124"/>
    </location>
</feature>